<evidence type="ECO:0000313" key="11">
    <source>
        <dbReference type="EMBL" id="PWA59843.1"/>
    </source>
</evidence>
<keyword evidence="5" id="KW-0833">Ubl conjugation pathway</keyword>
<keyword evidence="7" id="KW-0788">Thiol protease</keyword>
<keyword evidence="6 11" id="KW-0378">Hydrolase</keyword>
<evidence type="ECO:0000256" key="8">
    <source>
        <dbReference type="ARBA" id="ARBA00037450"/>
    </source>
</evidence>
<dbReference type="Proteomes" id="UP000245207">
    <property type="component" value="Unassembled WGS sequence"/>
</dbReference>
<dbReference type="GO" id="GO:0005634">
    <property type="term" value="C:nucleus"/>
    <property type="evidence" value="ECO:0007669"/>
    <property type="project" value="TreeGrafter"/>
</dbReference>
<dbReference type="PROSITE" id="PS50235">
    <property type="entry name" value="USP_3"/>
    <property type="match status" value="1"/>
</dbReference>
<feature type="compositionally biased region" description="Basic residues" evidence="9">
    <location>
        <begin position="567"/>
        <end position="587"/>
    </location>
</feature>
<dbReference type="InterPro" id="IPR018200">
    <property type="entry name" value="USP_CS"/>
</dbReference>
<evidence type="ECO:0000256" key="9">
    <source>
        <dbReference type="SAM" id="MobiDB-lite"/>
    </source>
</evidence>
<dbReference type="EC" id="3.4.19.12" evidence="3"/>
<evidence type="ECO:0000256" key="1">
    <source>
        <dbReference type="ARBA" id="ARBA00000707"/>
    </source>
</evidence>
<dbReference type="PANTHER" id="PTHR24006:SF747">
    <property type="entry name" value="UBIQUITIN CARBOXYL-TERMINAL HYDROLASE 20"/>
    <property type="match status" value="1"/>
</dbReference>
<evidence type="ECO:0000256" key="2">
    <source>
        <dbReference type="ARBA" id="ARBA00009085"/>
    </source>
</evidence>
<feature type="domain" description="USP" evidence="10">
    <location>
        <begin position="33"/>
        <end position="342"/>
    </location>
</feature>
<dbReference type="OrthoDB" id="420187at2759"/>
<evidence type="ECO:0000256" key="3">
    <source>
        <dbReference type="ARBA" id="ARBA00012759"/>
    </source>
</evidence>
<comment type="caution">
    <text evidence="11">The sequence shown here is derived from an EMBL/GenBank/DDBJ whole genome shotgun (WGS) entry which is preliminary data.</text>
</comment>
<dbReference type="InterPro" id="IPR038765">
    <property type="entry name" value="Papain-like_cys_pep_sf"/>
</dbReference>
<evidence type="ECO:0000256" key="4">
    <source>
        <dbReference type="ARBA" id="ARBA00022670"/>
    </source>
</evidence>
<dbReference type="AlphaFoldDB" id="A0A2U1MF00"/>
<dbReference type="FunFam" id="3.90.70.10:FF:000116">
    <property type="entry name" value="Ubiquitin carboxyl-terminal hydrolase 20"/>
    <property type="match status" value="1"/>
</dbReference>
<dbReference type="PROSITE" id="PS00972">
    <property type="entry name" value="USP_1"/>
    <property type="match status" value="1"/>
</dbReference>
<dbReference type="STRING" id="35608.A0A2U1MF00"/>
<dbReference type="GO" id="GO:0006508">
    <property type="term" value="P:proteolysis"/>
    <property type="evidence" value="ECO:0007669"/>
    <property type="project" value="UniProtKB-KW"/>
</dbReference>
<accession>A0A2U1MF00</accession>
<organism evidence="11 12">
    <name type="scientific">Artemisia annua</name>
    <name type="common">Sweet wormwood</name>
    <dbReference type="NCBI Taxonomy" id="35608"/>
    <lineage>
        <taxon>Eukaryota</taxon>
        <taxon>Viridiplantae</taxon>
        <taxon>Streptophyta</taxon>
        <taxon>Embryophyta</taxon>
        <taxon>Tracheophyta</taxon>
        <taxon>Spermatophyta</taxon>
        <taxon>Magnoliopsida</taxon>
        <taxon>eudicotyledons</taxon>
        <taxon>Gunneridae</taxon>
        <taxon>Pentapetalae</taxon>
        <taxon>asterids</taxon>
        <taxon>campanulids</taxon>
        <taxon>Asterales</taxon>
        <taxon>Asteraceae</taxon>
        <taxon>Asteroideae</taxon>
        <taxon>Anthemideae</taxon>
        <taxon>Artemisiinae</taxon>
        <taxon>Artemisia</taxon>
    </lineage>
</organism>
<dbReference type="Gene3D" id="3.90.70.10">
    <property type="entry name" value="Cysteine proteinases"/>
    <property type="match status" value="1"/>
</dbReference>
<gene>
    <name evidence="11" type="ORF">CTI12_AA387810</name>
</gene>
<dbReference type="Pfam" id="PF00443">
    <property type="entry name" value="UCH"/>
    <property type="match status" value="1"/>
</dbReference>
<evidence type="ECO:0000313" key="12">
    <source>
        <dbReference type="Proteomes" id="UP000245207"/>
    </source>
</evidence>
<dbReference type="GO" id="GO:0004843">
    <property type="term" value="F:cysteine-type deubiquitinase activity"/>
    <property type="evidence" value="ECO:0007669"/>
    <property type="project" value="UniProtKB-EC"/>
</dbReference>
<name>A0A2U1MF00_ARTAN</name>
<evidence type="ECO:0000256" key="6">
    <source>
        <dbReference type="ARBA" id="ARBA00022801"/>
    </source>
</evidence>
<dbReference type="InterPro" id="IPR001394">
    <property type="entry name" value="Peptidase_C19_UCH"/>
</dbReference>
<sequence>MSSVLTQSHLLDDQVMMMPSPHDDVEKPSIVGAGIANLGNTCFLNAVLQCVTHTVLFIRGLNLYTRSTPCDCNGERFCLLCALSEHIDHTLSSTSKVVSPVKFVDNLSFFSSTFRRLQQEDAHEFLQCFLDKLESSCSFLKTKDVAFSSEKENLVKQLFGGRVVSKLRCCNCNHSSDTYEPSVNFSLEIENAHNLTTALESFTKAENLENEETKFTCDKCNQNVSVEKQLMLDQAPPVCAFHFKRFKNDGSIIEKIDKHVEFPLELDLQPYTCGNRVSNEELKYELYAVIVHMAFTSTCGHYYSYIRSAPQTWYKFDDSQVIKVSEEQVLSAEAYILFYTKQDTPSFSNFMKTYKPSMDSTLSKTSPKSVLENVDHHSTYPSHNSKYPYSFDRLIYNKTKVAKSNFPPLETSNSFEVTSPLSHKVYITNHRLSVQANHSVTPMRLDKREFTDIDDHKGVYATPLVKPSYPSGGKTAFRTDNVSSPLTPPPSPGIDVSDHLNSEVVFAPTSEQLKLVEKTACKRPRHKEVLNCPKTREAWKDCRKLPGARGALLMAALDASLKSQGMLHKKSKKNVLSPRKKGSHSKQHNLTPRNLATSSF</sequence>
<comment type="function">
    <text evidence="8">Recognizes and hydrolyzes the peptide bond at the C-terminal Gly of ubiquitin. Involved in the processing of poly-ubiquitin precursors as well as that of ubiquitinated proteins.</text>
</comment>
<dbReference type="SUPFAM" id="SSF54001">
    <property type="entry name" value="Cysteine proteinases"/>
    <property type="match status" value="1"/>
</dbReference>
<dbReference type="InterPro" id="IPR050164">
    <property type="entry name" value="Peptidase_C19"/>
</dbReference>
<comment type="similarity">
    <text evidence="2">Belongs to the peptidase C19 family.</text>
</comment>
<feature type="region of interest" description="Disordered" evidence="9">
    <location>
        <begin position="564"/>
        <end position="600"/>
    </location>
</feature>
<comment type="catalytic activity">
    <reaction evidence="1">
        <text>Thiol-dependent hydrolysis of ester, thioester, amide, peptide and isopeptide bonds formed by the C-terminal Gly of ubiquitin (a 76-residue protein attached to proteins as an intracellular targeting signal).</text>
        <dbReference type="EC" id="3.4.19.12"/>
    </reaction>
</comment>
<evidence type="ECO:0000256" key="5">
    <source>
        <dbReference type="ARBA" id="ARBA00022786"/>
    </source>
</evidence>
<dbReference type="InterPro" id="IPR028889">
    <property type="entry name" value="USP"/>
</dbReference>
<dbReference type="GO" id="GO:0005829">
    <property type="term" value="C:cytosol"/>
    <property type="evidence" value="ECO:0007669"/>
    <property type="project" value="TreeGrafter"/>
</dbReference>
<feature type="compositionally biased region" description="Polar residues" evidence="9">
    <location>
        <begin position="588"/>
        <end position="600"/>
    </location>
</feature>
<reference evidence="11 12" key="1">
    <citation type="journal article" date="2018" name="Mol. Plant">
        <title>The genome of Artemisia annua provides insight into the evolution of Asteraceae family and artemisinin biosynthesis.</title>
        <authorList>
            <person name="Shen Q."/>
            <person name="Zhang L."/>
            <person name="Liao Z."/>
            <person name="Wang S."/>
            <person name="Yan T."/>
            <person name="Shi P."/>
            <person name="Liu M."/>
            <person name="Fu X."/>
            <person name="Pan Q."/>
            <person name="Wang Y."/>
            <person name="Lv Z."/>
            <person name="Lu X."/>
            <person name="Zhang F."/>
            <person name="Jiang W."/>
            <person name="Ma Y."/>
            <person name="Chen M."/>
            <person name="Hao X."/>
            <person name="Li L."/>
            <person name="Tang Y."/>
            <person name="Lv G."/>
            <person name="Zhou Y."/>
            <person name="Sun X."/>
            <person name="Brodelius P.E."/>
            <person name="Rose J.K.C."/>
            <person name="Tang K."/>
        </authorList>
    </citation>
    <scope>NUCLEOTIDE SEQUENCE [LARGE SCALE GENOMIC DNA]</scope>
    <source>
        <strain evidence="12">cv. Huhao1</strain>
        <tissue evidence="11">Leaf</tissue>
    </source>
</reference>
<proteinExistence type="inferred from homology"/>
<dbReference type="EMBL" id="PKPP01005514">
    <property type="protein sequence ID" value="PWA59843.1"/>
    <property type="molecule type" value="Genomic_DNA"/>
</dbReference>
<dbReference type="PANTHER" id="PTHR24006">
    <property type="entry name" value="UBIQUITIN CARBOXYL-TERMINAL HYDROLASE"/>
    <property type="match status" value="1"/>
</dbReference>
<evidence type="ECO:0000256" key="7">
    <source>
        <dbReference type="ARBA" id="ARBA00022807"/>
    </source>
</evidence>
<protein>
    <recommendedName>
        <fullName evidence="3">ubiquitinyl hydrolase 1</fullName>
        <ecNumber evidence="3">3.4.19.12</ecNumber>
    </recommendedName>
</protein>
<keyword evidence="4" id="KW-0645">Protease</keyword>
<keyword evidence="12" id="KW-1185">Reference proteome</keyword>
<dbReference type="GO" id="GO:0016579">
    <property type="term" value="P:protein deubiquitination"/>
    <property type="evidence" value="ECO:0007669"/>
    <property type="project" value="InterPro"/>
</dbReference>
<evidence type="ECO:0000259" key="10">
    <source>
        <dbReference type="PROSITE" id="PS50235"/>
    </source>
</evidence>